<gene>
    <name evidence="3" type="ORF">SAMN02745150_00742</name>
</gene>
<dbReference type="AlphaFoldDB" id="A0A1I1DSC2"/>
<dbReference type="Gene3D" id="3.90.1640.10">
    <property type="entry name" value="inorganic pyrophosphatase (n-terminal core)"/>
    <property type="match status" value="1"/>
</dbReference>
<dbReference type="EMBL" id="FOKY01000003">
    <property type="protein sequence ID" value="SFB77296.1"/>
    <property type="molecule type" value="Genomic_DNA"/>
</dbReference>
<dbReference type="PANTHER" id="PTHR47618">
    <property type="entry name" value="BIFUNCTIONAL OLIGORIBONUCLEASE AND PAP PHOSPHATASE NRNA"/>
    <property type="match status" value="1"/>
</dbReference>
<keyword evidence="4" id="KW-1185">Reference proteome</keyword>
<dbReference type="OrthoDB" id="9803668at2"/>
<dbReference type="Pfam" id="PF02272">
    <property type="entry name" value="DHHA1"/>
    <property type="match status" value="1"/>
</dbReference>
<dbReference type="InterPro" id="IPR038763">
    <property type="entry name" value="DHH_sf"/>
</dbReference>
<dbReference type="InterPro" id="IPR001667">
    <property type="entry name" value="DDH_dom"/>
</dbReference>
<accession>A0A1I1DSC2</accession>
<dbReference type="Pfam" id="PF01368">
    <property type="entry name" value="DHH"/>
    <property type="match status" value="1"/>
</dbReference>
<evidence type="ECO:0000313" key="3">
    <source>
        <dbReference type="EMBL" id="SFB77296.1"/>
    </source>
</evidence>
<dbReference type="SUPFAM" id="SSF64182">
    <property type="entry name" value="DHH phosphoesterases"/>
    <property type="match status" value="1"/>
</dbReference>
<evidence type="ECO:0000313" key="4">
    <source>
        <dbReference type="Proteomes" id="UP000240042"/>
    </source>
</evidence>
<proteinExistence type="predicted"/>
<dbReference type="GO" id="GO:0003676">
    <property type="term" value="F:nucleic acid binding"/>
    <property type="evidence" value="ECO:0007669"/>
    <property type="project" value="InterPro"/>
</dbReference>
<feature type="domain" description="DDH" evidence="1">
    <location>
        <begin position="22"/>
        <end position="167"/>
    </location>
</feature>
<name>A0A1I1DSC2_BREAD</name>
<dbReference type="InterPro" id="IPR051319">
    <property type="entry name" value="Oligoribo/pAp-PDE_c-di-AMP_PDE"/>
</dbReference>
<evidence type="ECO:0000259" key="1">
    <source>
        <dbReference type="Pfam" id="PF01368"/>
    </source>
</evidence>
<dbReference type="Proteomes" id="UP000240042">
    <property type="component" value="Unassembled WGS sequence"/>
</dbReference>
<dbReference type="InterPro" id="IPR003156">
    <property type="entry name" value="DHHA1_dom"/>
</dbReference>
<dbReference type="RefSeq" id="WP_092318758.1">
    <property type="nucleotide sequence ID" value="NZ_FOKY01000003.1"/>
</dbReference>
<dbReference type="Gene3D" id="3.10.310.30">
    <property type="match status" value="1"/>
</dbReference>
<protein>
    <submittedName>
        <fullName evidence="3">Phosphoesterase RecJ domain-containing protein</fullName>
    </submittedName>
</protein>
<feature type="domain" description="DHHA1" evidence="2">
    <location>
        <begin position="256"/>
        <end position="314"/>
    </location>
</feature>
<dbReference type="PANTHER" id="PTHR47618:SF1">
    <property type="entry name" value="BIFUNCTIONAL OLIGORIBONUCLEASE AND PAP PHOSPHATASE NRNA"/>
    <property type="match status" value="1"/>
</dbReference>
<reference evidence="4" key="1">
    <citation type="submission" date="2016-10" db="EMBL/GenBank/DDBJ databases">
        <authorList>
            <person name="Varghese N."/>
            <person name="Submissions S."/>
        </authorList>
    </citation>
    <scope>NUCLEOTIDE SEQUENCE [LARGE SCALE GENOMIC DNA]</scope>
    <source>
        <strain evidence="4">ATCC 43811</strain>
    </source>
</reference>
<sequence length="328" mass="37316">MLSRLYNEVTHLKKILLSASRVRITTHQNPDGDAIGSLLAFSFICSYFNIEYDLIIHDFPPPNLHFLPKFKEIQLWNNSTMQKLHNENTNVVCFLDCGQIDRAGSVSQDILSNQIIINIDHHITNPLFGDINIVHDISSTSELLVHIYHILNIPITKEIAENLYLGILTDTGCFQYDKVTSNTHIIAAELINCGILPTKIFQYVYQSYPESWLTLLQISITHLEIYQDIAITYIMLEDIKKADGFDDTNVLLPIFASLKNIQVYIFLKEKENNIITASLRSKNNTNVAQIAELFGGGGHRQAAACRTSRYSLVEFKEKILLAIQNYKV</sequence>
<dbReference type="STRING" id="34097.SAMN02745150_00742"/>
<organism evidence="3 4">
    <name type="scientific">Brevinema andersonii</name>
    <dbReference type="NCBI Taxonomy" id="34097"/>
    <lineage>
        <taxon>Bacteria</taxon>
        <taxon>Pseudomonadati</taxon>
        <taxon>Spirochaetota</taxon>
        <taxon>Spirochaetia</taxon>
        <taxon>Brevinematales</taxon>
        <taxon>Brevinemataceae</taxon>
        <taxon>Brevinema</taxon>
    </lineage>
</organism>
<evidence type="ECO:0000259" key="2">
    <source>
        <dbReference type="Pfam" id="PF02272"/>
    </source>
</evidence>